<accession>A0A8C5EUL4</accession>
<dbReference type="SUPFAM" id="SSF55811">
    <property type="entry name" value="Nudix"/>
    <property type="match status" value="1"/>
</dbReference>
<dbReference type="InterPro" id="IPR042970">
    <property type="entry name" value="NUDT18_NUDIX"/>
</dbReference>
<reference evidence="10" key="2">
    <citation type="submission" date="2025-08" db="UniProtKB">
        <authorList>
            <consortium name="Ensembl"/>
        </authorList>
    </citation>
    <scope>IDENTIFICATION</scope>
</reference>
<dbReference type="GO" id="GO:0044716">
    <property type="term" value="F:8-oxo-GDP phosphatase activity"/>
    <property type="evidence" value="ECO:0007669"/>
    <property type="project" value="TreeGrafter"/>
</dbReference>
<dbReference type="PANTHER" id="PTHR22769:SF56">
    <property type="entry name" value="8-OXO-DGDP PHOSPHATASE NUDT18"/>
    <property type="match status" value="1"/>
</dbReference>
<dbReference type="PROSITE" id="PS51462">
    <property type="entry name" value="NUDIX"/>
    <property type="match status" value="1"/>
</dbReference>
<dbReference type="Ensembl" id="ENSGWIT00000024309.1">
    <property type="protein sequence ID" value="ENSGWIP00000022176.1"/>
    <property type="gene ID" value="ENSGWIG00000011905.1"/>
</dbReference>
<dbReference type="InterPro" id="IPR020476">
    <property type="entry name" value="Nudix_hydrolase"/>
</dbReference>
<dbReference type="PRINTS" id="PR00502">
    <property type="entry name" value="NUDIXFAMILY"/>
</dbReference>
<evidence type="ECO:0000313" key="10">
    <source>
        <dbReference type="Ensembl" id="ENSGWIP00000022176.1"/>
    </source>
</evidence>
<keyword evidence="4" id="KW-0479">Metal-binding</keyword>
<evidence type="ECO:0000256" key="3">
    <source>
        <dbReference type="ARBA" id="ARBA00005582"/>
    </source>
</evidence>
<dbReference type="InterPro" id="IPR000086">
    <property type="entry name" value="NUDIX_hydrolase_dom"/>
</dbReference>
<evidence type="ECO:0000256" key="8">
    <source>
        <dbReference type="RuleBase" id="RU003476"/>
    </source>
</evidence>
<reference evidence="10" key="3">
    <citation type="submission" date="2025-09" db="UniProtKB">
        <authorList>
            <consortium name="Ensembl"/>
        </authorList>
    </citation>
    <scope>IDENTIFICATION</scope>
</reference>
<evidence type="ECO:0000259" key="9">
    <source>
        <dbReference type="PROSITE" id="PS51462"/>
    </source>
</evidence>
<keyword evidence="11" id="KW-1185">Reference proteome</keyword>
<dbReference type="CTD" id="79873"/>
<dbReference type="CDD" id="cd04671">
    <property type="entry name" value="NUDIX_8DGDPP_Nudt18"/>
    <property type="match status" value="1"/>
</dbReference>
<dbReference type="PANTHER" id="PTHR22769">
    <property type="entry name" value="MUTT/NUDIX HYDROLASE"/>
    <property type="match status" value="1"/>
</dbReference>
<comment type="cofactor">
    <cofactor evidence="2">
        <name>Mg(2+)</name>
        <dbReference type="ChEBI" id="CHEBI:18420"/>
    </cofactor>
</comment>
<keyword evidence="7" id="KW-0464">Manganese</keyword>
<dbReference type="Gene3D" id="3.90.79.10">
    <property type="entry name" value="Nucleoside Triphosphate Pyrophosphohydrolase"/>
    <property type="match status" value="1"/>
</dbReference>
<dbReference type="InterPro" id="IPR020084">
    <property type="entry name" value="NUDIX_hydrolase_CS"/>
</dbReference>
<evidence type="ECO:0000256" key="5">
    <source>
        <dbReference type="ARBA" id="ARBA00022801"/>
    </source>
</evidence>
<dbReference type="GeneID" id="114470383"/>
<comment type="similarity">
    <text evidence="3 8">Belongs to the Nudix hydrolase family.</text>
</comment>
<comment type="cofactor">
    <cofactor evidence="1">
        <name>Mn(2+)</name>
        <dbReference type="ChEBI" id="CHEBI:29035"/>
    </cofactor>
</comment>
<evidence type="ECO:0000313" key="11">
    <source>
        <dbReference type="Proteomes" id="UP000694680"/>
    </source>
</evidence>
<gene>
    <name evidence="10" type="primary">nudt18</name>
</gene>
<dbReference type="AlphaFoldDB" id="A0A8C5EUL4"/>
<dbReference type="GO" id="GO:0044715">
    <property type="term" value="F:8-oxo-dGDP phosphatase activity"/>
    <property type="evidence" value="ECO:0007669"/>
    <property type="project" value="TreeGrafter"/>
</dbReference>
<reference evidence="10" key="1">
    <citation type="submission" date="2020-06" db="EMBL/GenBank/DDBJ databases">
        <authorList>
            <consortium name="Wellcome Sanger Institute Data Sharing"/>
        </authorList>
    </citation>
    <scope>NUCLEOTIDE SEQUENCE [LARGE SCALE GENOMIC DNA]</scope>
</reference>
<evidence type="ECO:0000256" key="6">
    <source>
        <dbReference type="ARBA" id="ARBA00022842"/>
    </source>
</evidence>
<evidence type="ECO:0000256" key="7">
    <source>
        <dbReference type="ARBA" id="ARBA00023211"/>
    </source>
</evidence>
<name>A0A8C5EUL4_GOUWI</name>
<keyword evidence="5 8" id="KW-0378">Hydrolase</keyword>
<feature type="domain" description="Nudix hydrolase" evidence="9">
    <location>
        <begin position="35"/>
        <end position="166"/>
    </location>
</feature>
<organism evidence="10 11">
    <name type="scientific">Gouania willdenowi</name>
    <name type="common">Blunt-snouted clingfish</name>
    <name type="synonym">Lepadogaster willdenowi</name>
    <dbReference type="NCBI Taxonomy" id="441366"/>
    <lineage>
        <taxon>Eukaryota</taxon>
        <taxon>Metazoa</taxon>
        <taxon>Chordata</taxon>
        <taxon>Craniata</taxon>
        <taxon>Vertebrata</taxon>
        <taxon>Euteleostomi</taxon>
        <taxon>Actinopterygii</taxon>
        <taxon>Neopterygii</taxon>
        <taxon>Teleostei</taxon>
        <taxon>Neoteleostei</taxon>
        <taxon>Acanthomorphata</taxon>
        <taxon>Ovalentaria</taxon>
        <taxon>Blenniimorphae</taxon>
        <taxon>Blenniiformes</taxon>
        <taxon>Gobiesocoidei</taxon>
        <taxon>Gobiesocidae</taxon>
        <taxon>Gobiesocinae</taxon>
        <taxon>Gouania</taxon>
    </lineage>
</organism>
<dbReference type="GO" id="GO:0046872">
    <property type="term" value="F:metal ion binding"/>
    <property type="evidence" value="ECO:0007669"/>
    <property type="project" value="UniProtKB-KW"/>
</dbReference>
<dbReference type="OrthoDB" id="10005910at2759"/>
<sequence>MEEQQVEEQLEQLLTGQGSEVSSYDIGQEQSKPAMLKKNVTYIVCAVIFNDKEEVLMVQEAKAECYRQWYLPAGRVEVGESLEEALRREVKEEAGFTCEPITLLLIQEQGPQWIRLIFLAQITGGNLKSPSEADHDSLQAAWWDRSSALTLRGRDILRLIECGLKYRQDPWYPSTLPLNISCRHVVQRLVLVFIGPEERLWVLLVRAPRLHLPTAAALKTHAVTWAANLVVQDALPSSYYDHDVNTQGVLSLQHDGRLHGRTDGLCFNTLVSLVPDHVRHDEDGQRAEPQSSGHPPPVENQRYIWYEVCNGALKEKLLQKSKNTSLLPLHSLY</sequence>
<evidence type="ECO:0000256" key="2">
    <source>
        <dbReference type="ARBA" id="ARBA00001946"/>
    </source>
</evidence>
<dbReference type="Pfam" id="PF00293">
    <property type="entry name" value="NUDIX"/>
    <property type="match status" value="1"/>
</dbReference>
<keyword evidence="6" id="KW-0460">Magnesium</keyword>
<dbReference type="InterPro" id="IPR015797">
    <property type="entry name" value="NUDIX_hydrolase-like_dom_sf"/>
</dbReference>
<dbReference type="Proteomes" id="UP000694680">
    <property type="component" value="Chromosome 9"/>
</dbReference>
<dbReference type="RefSeq" id="XP_028314365.1">
    <property type="nucleotide sequence ID" value="XM_028458564.1"/>
</dbReference>
<evidence type="ECO:0000256" key="1">
    <source>
        <dbReference type="ARBA" id="ARBA00001936"/>
    </source>
</evidence>
<proteinExistence type="inferred from homology"/>
<dbReference type="PROSITE" id="PS00893">
    <property type="entry name" value="NUDIX_BOX"/>
    <property type="match status" value="1"/>
</dbReference>
<protein>
    <recommendedName>
        <fullName evidence="9">Nudix hydrolase domain-containing protein</fullName>
    </recommendedName>
</protein>
<evidence type="ECO:0000256" key="4">
    <source>
        <dbReference type="ARBA" id="ARBA00022723"/>
    </source>
</evidence>